<reference evidence="1" key="1">
    <citation type="journal article" date="2022" name="bioRxiv">
        <title>Genomics of Preaxostyla Flagellates Illuminates Evolutionary Transitions and the Path Towards Mitochondrial Loss.</title>
        <authorList>
            <person name="Novak L.V.F."/>
            <person name="Treitli S.C."/>
            <person name="Pyrih J."/>
            <person name="Halakuc P."/>
            <person name="Pipaliya S.V."/>
            <person name="Vacek V."/>
            <person name="Brzon O."/>
            <person name="Soukal P."/>
            <person name="Eme L."/>
            <person name="Dacks J.B."/>
            <person name="Karnkowska A."/>
            <person name="Elias M."/>
            <person name="Hampl V."/>
        </authorList>
    </citation>
    <scope>NUCLEOTIDE SEQUENCE</scope>
    <source>
        <strain evidence="1">RCP-MX</strain>
    </source>
</reference>
<dbReference type="Proteomes" id="UP001141327">
    <property type="component" value="Unassembled WGS sequence"/>
</dbReference>
<protein>
    <submittedName>
        <fullName evidence="1">Uncharacterized protein</fullName>
    </submittedName>
</protein>
<gene>
    <name evidence="1" type="ORF">PAPYR_6387</name>
</gene>
<dbReference type="EMBL" id="JAPMOS010000036">
    <property type="protein sequence ID" value="KAJ4457989.1"/>
    <property type="molecule type" value="Genomic_DNA"/>
</dbReference>
<evidence type="ECO:0000313" key="2">
    <source>
        <dbReference type="Proteomes" id="UP001141327"/>
    </source>
</evidence>
<organism evidence="1 2">
    <name type="scientific">Paratrimastix pyriformis</name>
    <dbReference type="NCBI Taxonomy" id="342808"/>
    <lineage>
        <taxon>Eukaryota</taxon>
        <taxon>Metamonada</taxon>
        <taxon>Preaxostyla</taxon>
        <taxon>Paratrimastigidae</taxon>
        <taxon>Paratrimastix</taxon>
    </lineage>
</organism>
<keyword evidence="2" id="KW-1185">Reference proteome</keyword>
<comment type="caution">
    <text evidence="1">The sequence shown here is derived from an EMBL/GenBank/DDBJ whole genome shotgun (WGS) entry which is preliminary data.</text>
</comment>
<proteinExistence type="predicted"/>
<sequence length="287" mass="32086">MLADSCSFFWSPYSPHHLVRSAFEGFLRRVQPLRVLSELTWALGDPRQGAQEAAIPFSWNDRIVGAVSTPLVRKTIVPPVSLFVALMGFPQDLIGFIAKNAPTDVAVEINLISRALRDPDLTEAQLVAEFAGAGIVELLHFPDYLRQEVAAQLPEPDLEVLLATMRKQMPTATLDMLLERIRSAPCLDSLLMDLYLRFGLPPHTNVAFLFRLPEIRRGGCRMQVLDSGPAFDAFVAGLGEHLRESDGQALVDNARIFLTPDDFIRNALFLRGKINDHHHHHRHCQLG</sequence>
<evidence type="ECO:0000313" key="1">
    <source>
        <dbReference type="EMBL" id="KAJ4457989.1"/>
    </source>
</evidence>
<accession>A0ABQ8UFD3</accession>
<name>A0ABQ8UFD3_9EUKA</name>